<dbReference type="PROSITE" id="PS00018">
    <property type="entry name" value="EF_HAND_1"/>
    <property type="match status" value="1"/>
</dbReference>
<dbReference type="PANTHER" id="PTHR34512:SF30">
    <property type="entry name" value="OUTER MEMBRANE PROTEIN ASSEMBLY FACTOR BAMB"/>
    <property type="match status" value="1"/>
</dbReference>
<dbReference type="EMBL" id="CP036275">
    <property type="protein sequence ID" value="QDU36605.1"/>
    <property type="molecule type" value="Genomic_DNA"/>
</dbReference>
<accession>A0A517Z2A6</accession>
<evidence type="ECO:0000313" key="3">
    <source>
        <dbReference type="EMBL" id="QDU36605.1"/>
    </source>
</evidence>
<dbReference type="Gene3D" id="2.130.10.10">
    <property type="entry name" value="YVTN repeat-like/Quinoprotein amine dehydrogenase"/>
    <property type="match status" value="2"/>
</dbReference>
<dbReference type="Pfam" id="PF13360">
    <property type="entry name" value="PQQ_2"/>
    <property type="match status" value="1"/>
</dbReference>
<organism evidence="3 4">
    <name type="scientific">Maioricimonas rarisocia</name>
    <dbReference type="NCBI Taxonomy" id="2528026"/>
    <lineage>
        <taxon>Bacteria</taxon>
        <taxon>Pseudomonadati</taxon>
        <taxon>Planctomycetota</taxon>
        <taxon>Planctomycetia</taxon>
        <taxon>Planctomycetales</taxon>
        <taxon>Planctomycetaceae</taxon>
        <taxon>Maioricimonas</taxon>
    </lineage>
</organism>
<dbReference type="SUPFAM" id="SSF50998">
    <property type="entry name" value="Quinoprotein alcohol dehydrogenase-like"/>
    <property type="match status" value="2"/>
</dbReference>
<sequence precursor="true">MSLSPVHRRWFFVCAVLALSSLSTLQADDWPQFRGPNCTGISTGTAPLPVEFSPTKNLKWSVDVGEGVGGAVVADGRVFVNGMTGPETVSLFAFDAASGKPLWRRDWETGPLPEIHKTNSQASSTPAADADRVYFYFTTLGLLTVDAKTGEDVWKQELPEPFFVFKWGPGMSPVLYGDMVLFVQDDDLFPAMYAFDRATGELRWKDDRLDMAVNYSHPVICTVDGRDDIVVGGTGMLIGYDPQTGNRRWKARVLLRNIKTTPVCLDGIIYVSIQSGGIANQWLVSVDQATTGNSDGKLHREEVQAFVGEFPVPEAFFEKTFGRGDLNGDGFLEGKELDVAFLHPDNFAGASFEELGEKAADEYVMAVRGGGEGDVTDSHLLWKHRTKYTDHIVSPYVSDDRMLLVKGGGIGTAFETEQGTALGGPRRIGNGGEYFASPVSGDGKIYVAGENGNIVVMRDADGFETLAVNDVGDSVISTPAIADGALFVRTRYKLMAFAVTE</sequence>
<gene>
    <name evidence="3" type="primary">qbdA</name>
    <name evidence="3" type="ORF">Mal4_08920</name>
</gene>
<dbReference type="SMART" id="SM00564">
    <property type="entry name" value="PQQ"/>
    <property type="match status" value="5"/>
</dbReference>
<feature type="domain" description="Pyrrolo-quinoline quinone repeat" evidence="2">
    <location>
        <begin position="93"/>
        <end position="297"/>
    </location>
</feature>
<dbReference type="InterPro" id="IPR018247">
    <property type="entry name" value="EF_Hand_1_Ca_BS"/>
</dbReference>
<dbReference type="InterPro" id="IPR015943">
    <property type="entry name" value="WD40/YVTN_repeat-like_dom_sf"/>
</dbReference>
<dbReference type="InterPro" id="IPR011992">
    <property type="entry name" value="EF-hand-dom_pair"/>
</dbReference>
<dbReference type="EC" id="1.1.9.1" evidence="3"/>
<dbReference type="KEGG" id="mri:Mal4_08920"/>
<proteinExistence type="predicted"/>
<dbReference type="RefSeq" id="WP_231746714.1">
    <property type="nucleotide sequence ID" value="NZ_CP036275.1"/>
</dbReference>
<dbReference type="SUPFAM" id="SSF47473">
    <property type="entry name" value="EF-hand"/>
    <property type="match status" value="1"/>
</dbReference>
<dbReference type="AlphaFoldDB" id="A0A517Z2A6"/>
<protein>
    <submittedName>
        <fullName evidence="3">Quinohemoprotein alcohol dehydrogenase ADH IIB</fullName>
        <ecNumber evidence="3">1.1.9.1</ecNumber>
    </submittedName>
</protein>
<dbReference type="InterPro" id="IPR018391">
    <property type="entry name" value="PQQ_b-propeller_rpt"/>
</dbReference>
<keyword evidence="1" id="KW-0732">Signal</keyword>
<dbReference type="InterPro" id="IPR011047">
    <property type="entry name" value="Quinoprotein_ADH-like_sf"/>
</dbReference>
<evidence type="ECO:0000256" key="1">
    <source>
        <dbReference type="SAM" id="SignalP"/>
    </source>
</evidence>
<dbReference type="GO" id="GO:0016491">
    <property type="term" value="F:oxidoreductase activity"/>
    <property type="evidence" value="ECO:0007669"/>
    <property type="project" value="UniProtKB-KW"/>
</dbReference>
<dbReference type="Proteomes" id="UP000320496">
    <property type="component" value="Chromosome"/>
</dbReference>
<feature type="signal peptide" evidence="1">
    <location>
        <begin position="1"/>
        <end position="27"/>
    </location>
</feature>
<dbReference type="PANTHER" id="PTHR34512">
    <property type="entry name" value="CELL SURFACE PROTEIN"/>
    <property type="match status" value="1"/>
</dbReference>
<evidence type="ECO:0000313" key="4">
    <source>
        <dbReference type="Proteomes" id="UP000320496"/>
    </source>
</evidence>
<dbReference type="InterPro" id="IPR002372">
    <property type="entry name" value="PQQ_rpt_dom"/>
</dbReference>
<keyword evidence="4" id="KW-1185">Reference proteome</keyword>
<name>A0A517Z2A6_9PLAN</name>
<feature type="chain" id="PRO_5021754370" evidence="1">
    <location>
        <begin position="28"/>
        <end position="501"/>
    </location>
</feature>
<reference evidence="3 4" key="1">
    <citation type="submission" date="2019-02" db="EMBL/GenBank/DDBJ databases">
        <title>Deep-cultivation of Planctomycetes and their phenomic and genomic characterization uncovers novel biology.</title>
        <authorList>
            <person name="Wiegand S."/>
            <person name="Jogler M."/>
            <person name="Boedeker C."/>
            <person name="Pinto D."/>
            <person name="Vollmers J."/>
            <person name="Rivas-Marin E."/>
            <person name="Kohn T."/>
            <person name="Peeters S.H."/>
            <person name="Heuer A."/>
            <person name="Rast P."/>
            <person name="Oberbeckmann S."/>
            <person name="Bunk B."/>
            <person name="Jeske O."/>
            <person name="Meyerdierks A."/>
            <person name="Storesund J.E."/>
            <person name="Kallscheuer N."/>
            <person name="Luecker S."/>
            <person name="Lage O.M."/>
            <person name="Pohl T."/>
            <person name="Merkel B.J."/>
            <person name="Hornburger P."/>
            <person name="Mueller R.-W."/>
            <person name="Bruemmer F."/>
            <person name="Labrenz M."/>
            <person name="Spormann A.M."/>
            <person name="Op den Camp H."/>
            <person name="Overmann J."/>
            <person name="Amann R."/>
            <person name="Jetten M.S.M."/>
            <person name="Mascher T."/>
            <person name="Medema M.H."/>
            <person name="Devos D.P."/>
            <person name="Kaster A.-K."/>
            <person name="Ovreas L."/>
            <person name="Rohde M."/>
            <person name="Galperin M.Y."/>
            <person name="Jogler C."/>
        </authorList>
    </citation>
    <scope>NUCLEOTIDE SEQUENCE [LARGE SCALE GENOMIC DNA]</scope>
    <source>
        <strain evidence="3 4">Mal4</strain>
    </source>
</reference>
<evidence type="ECO:0000259" key="2">
    <source>
        <dbReference type="Pfam" id="PF13360"/>
    </source>
</evidence>
<keyword evidence="3" id="KW-0560">Oxidoreductase</keyword>